<feature type="domain" description="HTH lysR-type" evidence="5">
    <location>
        <begin position="1"/>
        <end position="61"/>
    </location>
</feature>
<dbReference type="PANTHER" id="PTHR30537:SF1">
    <property type="entry name" value="HTH-TYPE TRANSCRIPTIONAL REGULATOR PGRR"/>
    <property type="match status" value="1"/>
</dbReference>
<dbReference type="Gene3D" id="3.40.190.290">
    <property type="match status" value="1"/>
</dbReference>
<name>A0A8B2NTH0_9HYPH</name>
<dbReference type="SUPFAM" id="SSF53850">
    <property type="entry name" value="Periplasmic binding protein-like II"/>
    <property type="match status" value="1"/>
</dbReference>
<evidence type="ECO:0000256" key="3">
    <source>
        <dbReference type="ARBA" id="ARBA00023125"/>
    </source>
</evidence>
<dbReference type="InterPro" id="IPR000847">
    <property type="entry name" value="LysR_HTH_N"/>
</dbReference>
<dbReference type="Proteomes" id="UP000249590">
    <property type="component" value="Unassembled WGS sequence"/>
</dbReference>
<evidence type="ECO:0000313" key="6">
    <source>
        <dbReference type="EMBL" id="RAH99559.1"/>
    </source>
</evidence>
<evidence type="ECO:0000256" key="4">
    <source>
        <dbReference type="ARBA" id="ARBA00023163"/>
    </source>
</evidence>
<accession>A0A8B2NTH0</accession>
<dbReference type="InterPro" id="IPR036390">
    <property type="entry name" value="WH_DNA-bd_sf"/>
</dbReference>
<evidence type="ECO:0000259" key="5">
    <source>
        <dbReference type="PROSITE" id="PS50931"/>
    </source>
</evidence>
<gene>
    <name evidence="6" type="ORF">DLJ53_23940</name>
</gene>
<comment type="similarity">
    <text evidence="1">Belongs to the LysR transcriptional regulatory family.</text>
</comment>
<dbReference type="RefSeq" id="WP_111349880.1">
    <property type="nucleotide sequence ID" value="NZ_QHHQ01000005.1"/>
</dbReference>
<organism evidence="6 7">
    <name type="scientific">Acuticoccus sediminis</name>
    <dbReference type="NCBI Taxonomy" id="2184697"/>
    <lineage>
        <taxon>Bacteria</taxon>
        <taxon>Pseudomonadati</taxon>
        <taxon>Pseudomonadota</taxon>
        <taxon>Alphaproteobacteria</taxon>
        <taxon>Hyphomicrobiales</taxon>
        <taxon>Amorphaceae</taxon>
        <taxon>Acuticoccus</taxon>
    </lineage>
</organism>
<dbReference type="FunFam" id="1.10.10.10:FF:000001">
    <property type="entry name" value="LysR family transcriptional regulator"/>
    <property type="match status" value="1"/>
</dbReference>
<dbReference type="SUPFAM" id="SSF46785">
    <property type="entry name" value="Winged helix' DNA-binding domain"/>
    <property type="match status" value="1"/>
</dbReference>
<dbReference type="AlphaFoldDB" id="A0A8B2NTH0"/>
<dbReference type="InterPro" id="IPR005119">
    <property type="entry name" value="LysR_subst-bd"/>
</dbReference>
<keyword evidence="2" id="KW-0805">Transcription regulation</keyword>
<dbReference type="PANTHER" id="PTHR30537">
    <property type="entry name" value="HTH-TYPE TRANSCRIPTIONAL REGULATOR"/>
    <property type="match status" value="1"/>
</dbReference>
<dbReference type="Gene3D" id="1.10.10.10">
    <property type="entry name" value="Winged helix-like DNA-binding domain superfamily/Winged helix DNA-binding domain"/>
    <property type="match status" value="1"/>
</dbReference>
<dbReference type="GO" id="GO:0043565">
    <property type="term" value="F:sequence-specific DNA binding"/>
    <property type="evidence" value="ECO:0007669"/>
    <property type="project" value="TreeGrafter"/>
</dbReference>
<evidence type="ECO:0000256" key="1">
    <source>
        <dbReference type="ARBA" id="ARBA00009437"/>
    </source>
</evidence>
<dbReference type="PRINTS" id="PR00039">
    <property type="entry name" value="HTHLYSR"/>
</dbReference>
<keyword evidence="3" id="KW-0238">DNA-binding</keyword>
<dbReference type="OrthoDB" id="9813056at2"/>
<dbReference type="GO" id="GO:0003700">
    <property type="term" value="F:DNA-binding transcription factor activity"/>
    <property type="evidence" value="ECO:0007669"/>
    <property type="project" value="InterPro"/>
</dbReference>
<evidence type="ECO:0000256" key="2">
    <source>
        <dbReference type="ARBA" id="ARBA00023015"/>
    </source>
</evidence>
<keyword evidence="4" id="KW-0804">Transcription</keyword>
<dbReference type="InterPro" id="IPR036388">
    <property type="entry name" value="WH-like_DNA-bd_sf"/>
</dbReference>
<evidence type="ECO:0000313" key="7">
    <source>
        <dbReference type="Proteomes" id="UP000249590"/>
    </source>
</evidence>
<dbReference type="PROSITE" id="PS50931">
    <property type="entry name" value="HTH_LYSR"/>
    <property type="match status" value="1"/>
</dbReference>
<dbReference type="InterPro" id="IPR058163">
    <property type="entry name" value="LysR-type_TF_proteobact-type"/>
</dbReference>
<dbReference type="EMBL" id="QHHQ01000005">
    <property type="protein sequence ID" value="RAH99559.1"/>
    <property type="molecule type" value="Genomic_DNA"/>
</dbReference>
<dbReference type="Pfam" id="PF03466">
    <property type="entry name" value="LysR_substrate"/>
    <property type="match status" value="1"/>
</dbReference>
<sequence length="298" mass="33224">MDRELLGDLSILLAVAEEGNFTRAGHRLGVSQSAISHAIRRLEDRIGVRLLNRSSRNVTATDAGEQLLAALRPSFRNVRNRIEEIRTLGERPSGLVRVTASAPAIREILWPVASQLVRDFPEVRIEVSTEGRLSDLAEDRYDCAIRLGEHLSPDMIALPVGPRLEMAAIASPEYFAERGMPRHPDDLDAHSCLLMRHRAEGPVYDWEFEIDGSEVVKKLTGPFILNDPGLVLRAAREGHGIGFLLLPEVKADLESGRLKRALADFCPPFDGYHVCYMGRRNLSSALRLLVDRLRARKA</sequence>
<proteinExistence type="inferred from homology"/>
<dbReference type="Pfam" id="PF00126">
    <property type="entry name" value="HTH_1"/>
    <property type="match status" value="1"/>
</dbReference>
<protein>
    <submittedName>
        <fullName evidence="6">LysR family transcriptional regulator</fullName>
    </submittedName>
</protein>
<dbReference type="GO" id="GO:0006351">
    <property type="term" value="P:DNA-templated transcription"/>
    <property type="evidence" value="ECO:0007669"/>
    <property type="project" value="TreeGrafter"/>
</dbReference>
<comment type="caution">
    <text evidence="6">The sequence shown here is derived from an EMBL/GenBank/DDBJ whole genome shotgun (WGS) entry which is preliminary data.</text>
</comment>
<reference evidence="6 7" key="1">
    <citation type="submission" date="2018-05" db="EMBL/GenBank/DDBJ databases">
        <title>Acuticoccus sediminis sp. nov., isolated from deep-sea sediment of Indian Ocean.</title>
        <authorList>
            <person name="Liu X."/>
            <person name="Lai Q."/>
            <person name="Du Y."/>
            <person name="Sun F."/>
            <person name="Zhang X."/>
            <person name="Wang S."/>
            <person name="Shao Z."/>
        </authorList>
    </citation>
    <scope>NUCLEOTIDE SEQUENCE [LARGE SCALE GENOMIC DNA]</scope>
    <source>
        <strain evidence="6 7">PTG4-2</strain>
    </source>
</reference>
<keyword evidence="7" id="KW-1185">Reference proteome</keyword>